<proteinExistence type="predicted"/>
<feature type="region of interest" description="Disordered" evidence="1">
    <location>
        <begin position="66"/>
        <end position="109"/>
    </location>
</feature>
<name>A0ABN9PTJ0_9DINO</name>
<comment type="caution">
    <text evidence="2">The sequence shown here is derived from an EMBL/GenBank/DDBJ whole genome shotgun (WGS) entry which is preliminary data.</text>
</comment>
<accession>A0ABN9PTJ0</accession>
<protein>
    <submittedName>
        <fullName evidence="2">Uncharacterized protein</fullName>
    </submittedName>
</protein>
<gene>
    <name evidence="2" type="ORF">PCOR1329_LOCUS5868</name>
</gene>
<organism evidence="2 3">
    <name type="scientific">Prorocentrum cordatum</name>
    <dbReference type="NCBI Taxonomy" id="2364126"/>
    <lineage>
        <taxon>Eukaryota</taxon>
        <taxon>Sar</taxon>
        <taxon>Alveolata</taxon>
        <taxon>Dinophyceae</taxon>
        <taxon>Prorocentrales</taxon>
        <taxon>Prorocentraceae</taxon>
        <taxon>Prorocentrum</taxon>
    </lineage>
</organism>
<evidence type="ECO:0000313" key="3">
    <source>
        <dbReference type="Proteomes" id="UP001189429"/>
    </source>
</evidence>
<feature type="compositionally biased region" description="Basic and acidic residues" evidence="1">
    <location>
        <begin position="79"/>
        <end position="109"/>
    </location>
</feature>
<dbReference type="Proteomes" id="UP001189429">
    <property type="component" value="Unassembled WGS sequence"/>
</dbReference>
<dbReference type="EMBL" id="CAUYUJ010001558">
    <property type="protein sequence ID" value="CAK0796494.1"/>
    <property type="molecule type" value="Genomic_DNA"/>
</dbReference>
<keyword evidence="3" id="KW-1185">Reference proteome</keyword>
<sequence length="109" mass="11686">MALVQSSSQNQDSGDDELSGAPAAAVYKSHSAGLVDLMEDLQEKAEEDLGALRKAESNAKQNYLMLKQSLEDSMSNSGKDLDDEKAAKSAAEEEKAGHQKERRLISASS</sequence>
<evidence type="ECO:0000313" key="2">
    <source>
        <dbReference type="EMBL" id="CAK0796494.1"/>
    </source>
</evidence>
<evidence type="ECO:0000256" key="1">
    <source>
        <dbReference type="SAM" id="MobiDB-lite"/>
    </source>
</evidence>
<feature type="compositionally biased region" description="Low complexity" evidence="1">
    <location>
        <begin position="1"/>
        <end position="12"/>
    </location>
</feature>
<reference evidence="2" key="1">
    <citation type="submission" date="2023-10" db="EMBL/GenBank/DDBJ databases">
        <authorList>
            <person name="Chen Y."/>
            <person name="Shah S."/>
            <person name="Dougan E. K."/>
            <person name="Thang M."/>
            <person name="Chan C."/>
        </authorList>
    </citation>
    <scope>NUCLEOTIDE SEQUENCE [LARGE SCALE GENOMIC DNA]</scope>
</reference>
<feature type="region of interest" description="Disordered" evidence="1">
    <location>
        <begin position="1"/>
        <end position="24"/>
    </location>
</feature>